<evidence type="ECO:0008006" key="4">
    <source>
        <dbReference type="Google" id="ProtNLM"/>
    </source>
</evidence>
<evidence type="ECO:0000256" key="1">
    <source>
        <dbReference type="SAM" id="Phobius"/>
    </source>
</evidence>
<accession>A0A1B7VYA1</accession>
<keyword evidence="1" id="KW-0472">Membrane</keyword>
<evidence type="ECO:0000313" key="3">
    <source>
        <dbReference type="Proteomes" id="UP000092382"/>
    </source>
</evidence>
<protein>
    <recommendedName>
        <fullName evidence="4">2TM domain-containing protein</fullName>
    </recommendedName>
</protein>
<dbReference type="Proteomes" id="UP000092382">
    <property type="component" value="Unassembled WGS sequence"/>
</dbReference>
<comment type="caution">
    <text evidence="2">The sequence shown here is derived from an EMBL/GenBank/DDBJ whole genome shotgun (WGS) entry which is preliminary data.</text>
</comment>
<dbReference type="PATRIC" id="fig|1710894.3.peg.3128"/>
<dbReference type="STRING" id="1803587.GCA_001593825_03279"/>
<feature type="transmembrane region" description="Helical" evidence="1">
    <location>
        <begin position="57"/>
        <end position="77"/>
    </location>
</feature>
<evidence type="ECO:0000313" key="2">
    <source>
        <dbReference type="EMBL" id="OBQ25966.1"/>
    </source>
</evidence>
<reference evidence="2 3" key="1">
    <citation type="submission" date="2015-09" db="EMBL/GenBank/DDBJ databases">
        <title>Whole genome shotgun sequence assembly of Aphanizomenon flos-aquae UKL13.</title>
        <authorList>
            <person name="Driscoll C."/>
        </authorList>
    </citation>
    <scope>NUCLEOTIDE SEQUENCE [LARGE SCALE GENOMIC DNA]</scope>
    <source>
        <strain evidence="2">MDT13</strain>
    </source>
</reference>
<dbReference type="EMBL" id="LJOY01000018">
    <property type="protein sequence ID" value="OBQ25966.1"/>
    <property type="molecule type" value="Genomic_DNA"/>
</dbReference>
<sequence>MPPRWPRKPDRQDPDFRKLDDRMNFAVHVGICATVNSGLWFFHILKNTPWEWLPGVTIGWVGVLLLHLIYIGAIANYDQTPPKST</sequence>
<organism evidence="2 3">
    <name type="scientific">Aphanizomenon flos-aquae LD13</name>
    <dbReference type="NCBI Taxonomy" id="1710894"/>
    <lineage>
        <taxon>Bacteria</taxon>
        <taxon>Bacillati</taxon>
        <taxon>Cyanobacteriota</taxon>
        <taxon>Cyanophyceae</taxon>
        <taxon>Nostocales</taxon>
        <taxon>Aphanizomenonaceae</taxon>
        <taxon>Aphanizomenon</taxon>
    </lineage>
</organism>
<proteinExistence type="predicted"/>
<gene>
    <name evidence="2" type="ORF">AN481_07435</name>
</gene>
<keyword evidence="1" id="KW-1133">Transmembrane helix</keyword>
<dbReference type="AlphaFoldDB" id="A0A1B7VYA1"/>
<keyword evidence="1" id="KW-0812">Transmembrane</keyword>
<name>A0A1B7VYA1_APHFL</name>
<feature type="transmembrane region" description="Helical" evidence="1">
    <location>
        <begin position="25"/>
        <end position="45"/>
    </location>
</feature>